<protein>
    <recommendedName>
        <fullName evidence="1">IrrE N-terminal-like domain-containing protein</fullName>
    </recommendedName>
</protein>
<dbReference type="Pfam" id="PF06114">
    <property type="entry name" value="Peptidase_M78"/>
    <property type="match status" value="1"/>
</dbReference>
<dbReference type="InterPro" id="IPR052345">
    <property type="entry name" value="Rad_response_metalloprotease"/>
</dbReference>
<sequence>MRQIRSGLVTSATFGPERVGCTWLSSSTCILQELAIMSPEEINLEEIAFCHGAKVKYRELDGCEAYLLADTGLGRAIISIDDRAHTRRRRFSLAHEIGHWERHRGQLLMCSKEDIGGSGGRARKGLSREKSANQFAAELLMPEFILKPILRDFRKFNMRAVCEIAKTFTVSKTAMAYRLVELDHEPFILAAYSKSGYHWHIASKSIDRKW</sequence>
<reference evidence="3" key="2">
    <citation type="submission" date="2024-01" db="EMBL/GenBank/DDBJ databases">
        <title>Roseobacter fucihabitans sp. nov., isolated from the brown alga Fucus spiralis.</title>
        <authorList>
            <person name="Hahnke S."/>
            <person name="Berger M."/>
            <person name="Schlingloff A."/>
            <person name="Athale I."/>
            <person name="Neumann-Schaal M."/>
            <person name="Adenaya A."/>
            <person name="Poehlein A."/>
            <person name="Daniel R."/>
            <person name="Pertersen J."/>
            <person name="Brinkhoff T."/>
        </authorList>
    </citation>
    <scope>NUCLEOTIDE SEQUENCE [LARGE SCALE GENOMIC DNA]</scope>
    <source>
        <strain evidence="3">B14</strain>
    </source>
</reference>
<dbReference type="InterPro" id="IPR010359">
    <property type="entry name" value="IrrE_HExxH"/>
</dbReference>
<reference evidence="2 3" key="1">
    <citation type="submission" date="2015-07" db="EMBL/GenBank/DDBJ databases">
        <authorList>
            <person name="Voget S."/>
            <person name="Dogs M."/>
            <person name="Brinkhoff T.H."/>
            <person name="Daniel R."/>
        </authorList>
    </citation>
    <scope>NUCLEOTIDE SEQUENCE [LARGE SCALE GENOMIC DNA]</scope>
    <source>
        <strain evidence="2 3">B14</strain>
    </source>
</reference>
<accession>A0ABZ2BNT4</accession>
<dbReference type="EMBL" id="CP143423">
    <property type="protein sequence ID" value="WVX47213.1"/>
    <property type="molecule type" value="Genomic_DNA"/>
</dbReference>
<evidence type="ECO:0000313" key="2">
    <source>
        <dbReference type="EMBL" id="WVX47213.1"/>
    </source>
</evidence>
<proteinExistence type="predicted"/>
<name>A0ABZ2BNT4_9RHOB</name>
<keyword evidence="3" id="KW-1185">Reference proteome</keyword>
<feature type="domain" description="IrrE N-terminal-like" evidence="1">
    <location>
        <begin position="52"/>
        <end position="179"/>
    </location>
</feature>
<gene>
    <name evidence="2" type="ORF">ROLI_002790</name>
</gene>
<dbReference type="PANTHER" id="PTHR43236">
    <property type="entry name" value="ANTITOXIN HIGA1"/>
    <property type="match status" value="1"/>
</dbReference>
<dbReference type="Proteomes" id="UP001318682">
    <property type="component" value="Chromosome"/>
</dbReference>
<evidence type="ECO:0000259" key="1">
    <source>
        <dbReference type="Pfam" id="PF06114"/>
    </source>
</evidence>
<organism evidence="2 3">
    <name type="scientific">Roseobacter fucihabitans</name>
    <dbReference type="NCBI Taxonomy" id="1537242"/>
    <lineage>
        <taxon>Bacteria</taxon>
        <taxon>Pseudomonadati</taxon>
        <taxon>Pseudomonadota</taxon>
        <taxon>Alphaproteobacteria</taxon>
        <taxon>Rhodobacterales</taxon>
        <taxon>Roseobacteraceae</taxon>
        <taxon>Roseobacter</taxon>
    </lineage>
</organism>
<dbReference type="PANTHER" id="PTHR43236:SF1">
    <property type="entry name" value="BLL7220 PROTEIN"/>
    <property type="match status" value="1"/>
</dbReference>
<dbReference type="Gene3D" id="1.10.10.2910">
    <property type="match status" value="1"/>
</dbReference>
<evidence type="ECO:0000313" key="3">
    <source>
        <dbReference type="Proteomes" id="UP001318682"/>
    </source>
</evidence>